<protein>
    <submittedName>
        <fullName evidence="2">Uncharacterized protein</fullName>
    </submittedName>
</protein>
<gene>
    <name evidence="2" type="ORF">CBOVIS_LOCUS8658</name>
</gene>
<keyword evidence="3" id="KW-1185">Reference proteome</keyword>
<evidence type="ECO:0000313" key="2">
    <source>
        <dbReference type="EMBL" id="CAB3406604.1"/>
    </source>
</evidence>
<evidence type="ECO:0000313" key="3">
    <source>
        <dbReference type="Proteomes" id="UP000494206"/>
    </source>
</evidence>
<reference evidence="2 3" key="1">
    <citation type="submission" date="2020-04" db="EMBL/GenBank/DDBJ databases">
        <authorList>
            <person name="Laetsch R D."/>
            <person name="Stevens L."/>
            <person name="Kumar S."/>
            <person name="Blaxter L. M."/>
        </authorList>
    </citation>
    <scope>NUCLEOTIDE SEQUENCE [LARGE SCALE GENOMIC DNA]</scope>
</reference>
<feature type="signal peptide" evidence="1">
    <location>
        <begin position="1"/>
        <end position="19"/>
    </location>
</feature>
<comment type="caution">
    <text evidence="2">The sequence shown here is derived from an EMBL/GenBank/DDBJ whole genome shotgun (WGS) entry which is preliminary data.</text>
</comment>
<proteinExistence type="predicted"/>
<organism evidence="2 3">
    <name type="scientific">Caenorhabditis bovis</name>
    <dbReference type="NCBI Taxonomy" id="2654633"/>
    <lineage>
        <taxon>Eukaryota</taxon>
        <taxon>Metazoa</taxon>
        <taxon>Ecdysozoa</taxon>
        <taxon>Nematoda</taxon>
        <taxon>Chromadorea</taxon>
        <taxon>Rhabditida</taxon>
        <taxon>Rhabditina</taxon>
        <taxon>Rhabditomorpha</taxon>
        <taxon>Rhabditoidea</taxon>
        <taxon>Rhabditidae</taxon>
        <taxon>Peloderinae</taxon>
        <taxon>Caenorhabditis</taxon>
    </lineage>
</organism>
<dbReference type="EMBL" id="CADEPM010000005">
    <property type="protein sequence ID" value="CAB3406604.1"/>
    <property type="molecule type" value="Genomic_DNA"/>
</dbReference>
<feature type="chain" id="PRO_5035813832" evidence="1">
    <location>
        <begin position="20"/>
        <end position="97"/>
    </location>
</feature>
<keyword evidence="1" id="KW-0732">Signal</keyword>
<dbReference type="OrthoDB" id="5786875at2759"/>
<dbReference type="Proteomes" id="UP000494206">
    <property type="component" value="Unassembled WGS sequence"/>
</dbReference>
<sequence length="97" mass="11041">MSRIGALSWLLVFLVAAVATQPLFGLEKQLLYSFQDPDEFEIIAANKRAPLLNLVGSNVRFTEPFKNRILKKKIRSVQVDDKLLAPCPKEECPQLYH</sequence>
<dbReference type="AlphaFoldDB" id="A0A8S1EZ36"/>
<evidence type="ECO:0000256" key="1">
    <source>
        <dbReference type="SAM" id="SignalP"/>
    </source>
</evidence>
<accession>A0A8S1EZ36</accession>
<name>A0A8S1EZ36_9PELO</name>